<dbReference type="InterPro" id="IPR048444">
    <property type="entry name" value="DNMK"/>
</dbReference>
<reference evidence="1" key="1">
    <citation type="submission" date="2021-11" db="EMBL/GenBank/DDBJ databases">
        <authorList>
            <person name="Sydney V."/>
            <person name="Hansen K."/>
            <person name="Christner J."/>
            <person name="Deckinger K."/>
            <person name="Miller H."/>
            <person name="Baileys A."/>
            <person name="Berdar T."/>
            <person name="Fuhrer G."/>
            <person name="Everett M."/>
            <person name="Evans I."/>
            <person name="Harbison A."/>
            <person name="Jacks D."/>
            <person name="Philbrick A."/>
            <person name="Learn C."/>
            <person name="Swerdlow S.J."/>
            <person name="Klyczek K."/>
            <person name="Garlena R.A."/>
            <person name="Russell D.A."/>
            <person name="Jacobs-Sera D."/>
            <person name="Hatfull G.F."/>
        </authorList>
    </citation>
    <scope>NUCLEOTIDE SEQUENCE</scope>
</reference>
<dbReference type="RefSeq" id="YP_010677527.1">
    <property type="nucleotide sequence ID" value="NC_071022.1"/>
</dbReference>
<accession>A0AA49BP98</accession>
<name>A0AA49BP98_9CAUD</name>
<evidence type="ECO:0000313" key="1">
    <source>
        <dbReference type="EMBL" id="UJQ87161.1"/>
    </source>
</evidence>
<dbReference type="GeneID" id="77953906"/>
<dbReference type="Pfam" id="PF21448">
    <property type="entry name" value="DNMK"/>
    <property type="match status" value="1"/>
</dbReference>
<dbReference type="EMBL" id="OL455900">
    <property type="protein sequence ID" value="UJQ87161.1"/>
    <property type="molecule type" value="Genomic_DNA"/>
</dbReference>
<dbReference type="KEGG" id="vg:77953906"/>
<keyword evidence="2" id="KW-1185">Reference proteome</keyword>
<dbReference type="GO" id="GO:0016301">
    <property type="term" value="F:kinase activity"/>
    <property type="evidence" value="ECO:0007669"/>
    <property type="project" value="UniProtKB-KW"/>
</dbReference>
<sequence length="202" mass="21791">MTATPSLIIGLTGRKRTGKDTFAARLVEAHGYTRAAFADGVKAAALALDPVVYPGEHLDDAMRLSEIVEELGWETAKDDFPEVRRTLQRLGTDVVRAINPDTWVDAAFAALDTDGPVVFTDVRFPNEADAIRARGGLIGRIERKGVDDGDTHASETAMDGYDVDFTVKDPNGDRTIEDLRATADAIAHEAPLVAFLKLIADA</sequence>
<dbReference type="Proteomes" id="UP001200142">
    <property type="component" value="Segment"/>
</dbReference>
<keyword evidence="1" id="KW-0808">Transferase</keyword>
<dbReference type="InterPro" id="IPR027417">
    <property type="entry name" value="P-loop_NTPase"/>
</dbReference>
<gene>
    <name evidence="1" type="primary">23</name>
    <name evidence="1" type="ORF">SEA_BAILEYBLU_23</name>
</gene>
<keyword evidence="1" id="KW-0418">Kinase</keyword>
<protein>
    <submittedName>
        <fullName evidence="1">Deoxynucleoside monophosphate kinase</fullName>
    </submittedName>
</protein>
<evidence type="ECO:0000313" key="2">
    <source>
        <dbReference type="Proteomes" id="UP001200142"/>
    </source>
</evidence>
<organism evidence="1 2">
    <name type="scientific">Arthrobacter phage BaileyBlu</name>
    <dbReference type="NCBI Taxonomy" id="2910754"/>
    <lineage>
        <taxon>Viruses</taxon>
        <taxon>Duplodnaviria</taxon>
        <taxon>Heunggongvirae</taxon>
        <taxon>Uroviricota</taxon>
        <taxon>Caudoviricetes</taxon>
        <taxon>Casidaviridae</taxon>
        <taxon>Baileybluvirus</taxon>
        <taxon>Baileybluvirus baileyblu</taxon>
    </lineage>
</organism>
<dbReference type="Gene3D" id="3.40.50.300">
    <property type="entry name" value="P-loop containing nucleotide triphosphate hydrolases"/>
    <property type="match status" value="2"/>
</dbReference>
<dbReference type="SUPFAM" id="SSF52540">
    <property type="entry name" value="P-loop containing nucleoside triphosphate hydrolases"/>
    <property type="match status" value="1"/>
</dbReference>
<proteinExistence type="predicted"/>